<gene>
    <name evidence="1" type="ORF">N8T08_009493</name>
</gene>
<evidence type="ECO:0000313" key="1">
    <source>
        <dbReference type="EMBL" id="KAK1148488.1"/>
    </source>
</evidence>
<proteinExistence type="predicted"/>
<dbReference type="EMBL" id="JAOPJF010000007">
    <property type="protein sequence ID" value="KAK1148488.1"/>
    <property type="molecule type" value="Genomic_DNA"/>
</dbReference>
<dbReference type="Proteomes" id="UP001177260">
    <property type="component" value="Unassembled WGS sequence"/>
</dbReference>
<keyword evidence="2" id="KW-1185">Reference proteome</keyword>
<protein>
    <submittedName>
        <fullName evidence="1">Uncharacterized protein</fullName>
    </submittedName>
</protein>
<comment type="caution">
    <text evidence="1">The sequence shown here is derived from an EMBL/GenBank/DDBJ whole genome shotgun (WGS) entry which is preliminary data.</text>
</comment>
<name>A0ACC3BCR5_9EURO</name>
<accession>A0ACC3BCR5</accession>
<evidence type="ECO:0000313" key="2">
    <source>
        <dbReference type="Proteomes" id="UP001177260"/>
    </source>
</evidence>
<organism evidence="1 2">
    <name type="scientific">Aspergillus melleus</name>
    <dbReference type="NCBI Taxonomy" id="138277"/>
    <lineage>
        <taxon>Eukaryota</taxon>
        <taxon>Fungi</taxon>
        <taxon>Dikarya</taxon>
        <taxon>Ascomycota</taxon>
        <taxon>Pezizomycotina</taxon>
        <taxon>Eurotiomycetes</taxon>
        <taxon>Eurotiomycetidae</taxon>
        <taxon>Eurotiales</taxon>
        <taxon>Aspergillaceae</taxon>
        <taxon>Aspergillus</taxon>
        <taxon>Aspergillus subgen. Circumdati</taxon>
    </lineage>
</organism>
<sequence>MKITQPDGSGTVDVSQKWEIRWEEVVESESEYADFWITHSHSPPYRTPVQLTDAINIHENDHVQIDGRILENMPTGGGYRIWAMVPGQSPIVDPEPIAESSDIDIKNEQNQ</sequence>
<reference evidence="1 2" key="1">
    <citation type="journal article" date="2023" name="ACS Omega">
        <title>Identification of the Neoaspergillic Acid Biosynthesis Gene Cluster by Establishing an In Vitro CRISPR-Ribonucleoprotein Genetic System in Aspergillus melleus.</title>
        <authorList>
            <person name="Yuan B."/>
            <person name="Grau M.F."/>
            <person name="Murata R.M."/>
            <person name="Torok T."/>
            <person name="Venkateswaran K."/>
            <person name="Stajich J.E."/>
            <person name="Wang C.C.C."/>
        </authorList>
    </citation>
    <scope>NUCLEOTIDE SEQUENCE [LARGE SCALE GENOMIC DNA]</scope>
    <source>
        <strain evidence="1 2">IMV 1140</strain>
    </source>
</reference>